<dbReference type="OrthoDB" id="288942at2759"/>
<dbReference type="GO" id="GO:0004812">
    <property type="term" value="F:aminoacyl-tRNA ligase activity"/>
    <property type="evidence" value="ECO:0007669"/>
    <property type="project" value="InterPro"/>
</dbReference>
<feature type="domain" description="Threonyl/alanyl tRNA synthetase SAD" evidence="5">
    <location>
        <begin position="195"/>
        <end position="238"/>
    </location>
</feature>
<dbReference type="InterPro" id="IPR051335">
    <property type="entry name" value="Alanyl-tRNA_Editing_Enzymes"/>
</dbReference>
<accession>A0A261XUX8</accession>
<dbReference type="SMART" id="SM00863">
    <property type="entry name" value="tRNA_SAD"/>
    <property type="match status" value="1"/>
</dbReference>
<protein>
    <recommendedName>
        <fullName evidence="5">Threonyl/alanyl tRNA synthetase SAD domain-containing protein</fullName>
    </recommendedName>
</protein>
<evidence type="ECO:0000259" key="5">
    <source>
        <dbReference type="SMART" id="SM00863"/>
    </source>
</evidence>
<gene>
    <name evidence="6" type="ORF">BZG36_04634</name>
</gene>
<keyword evidence="4" id="KW-0862">Zinc</keyword>
<keyword evidence="3" id="KW-0479">Metal-binding</keyword>
<dbReference type="Proteomes" id="UP000242875">
    <property type="component" value="Unassembled WGS sequence"/>
</dbReference>
<evidence type="ECO:0000256" key="1">
    <source>
        <dbReference type="ARBA" id="ARBA00001947"/>
    </source>
</evidence>
<keyword evidence="7" id="KW-1185">Reference proteome</keyword>
<dbReference type="GO" id="GO:0043039">
    <property type="term" value="P:tRNA aminoacylation"/>
    <property type="evidence" value="ECO:0007669"/>
    <property type="project" value="InterPro"/>
</dbReference>
<evidence type="ECO:0000256" key="4">
    <source>
        <dbReference type="ARBA" id="ARBA00022833"/>
    </source>
</evidence>
<dbReference type="PANTHER" id="PTHR43462">
    <property type="entry name" value="ALANYL-TRNA EDITING PROTEIN"/>
    <property type="match status" value="1"/>
</dbReference>
<dbReference type="AlphaFoldDB" id="A0A261XUX8"/>
<organism evidence="6 7">
    <name type="scientific">Bifiguratus adelaidae</name>
    <dbReference type="NCBI Taxonomy" id="1938954"/>
    <lineage>
        <taxon>Eukaryota</taxon>
        <taxon>Fungi</taxon>
        <taxon>Fungi incertae sedis</taxon>
        <taxon>Mucoromycota</taxon>
        <taxon>Mucoromycotina</taxon>
        <taxon>Endogonomycetes</taxon>
        <taxon>Endogonales</taxon>
        <taxon>Endogonales incertae sedis</taxon>
        <taxon>Bifiguratus</taxon>
    </lineage>
</organism>
<dbReference type="InterPro" id="IPR018163">
    <property type="entry name" value="Thr/Ala-tRNA-synth_IIc_edit"/>
</dbReference>
<dbReference type="SUPFAM" id="SSF55186">
    <property type="entry name" value="ThrRS/AlaRS common domain"/>
    <property type="match status" value="1"/>
</dbReference>
<comment type="cofactor">
    <cofactor evidence="1">
        <name>Zn(2+)</name>
        <dbReference type="ChEBI" id="CHEBI:29105"/>
    </cofactor>
</comment>
<comment type="similarity">
    <text evidence="2">Belongs to the class-II aminoacyl-tRNA synthetase family. Alax-L subfamily.</text>
</comment>
<dbReference type="EMBL" id="MVBO01000182">
    <property type="protein sequence ID" value="OZJ02161.1"/>
    <property type="molecule type" value="Genomic_DNA"/>
</dbReference>
<dbReference type="Gene3D" id="3.30.980.10">
    <property type="entry name" value="Threonyl-trna Synthetase, Chain A, domain 2"/>
    <property type="match status" value="1"/>
</dbReference>
<evidence type="ECO:0000256" key="3">
    <source>
        <dbReference type="ARBA" id="ARBA00022723"/>
    </source>
</evidence>
<dbReference type="Pfam" id="PF07973">
    <property type="entry name" value="tRNA_SAD"/>
    <property type="match status" value="1"/>
</dbReference>
<dbReference type="InterPro" id="IPR012947">
    <property type="entry name" value="tRNA_SAD"/>
</dbReference>
<comment type="caution">
    <text evidence="6">The sequence shown here is derived from an EMBL/GenBank/DDBJ whole genome shotgun (WGS) entry which is preliminary data.</text>
</comment>
<evidence type="ECO:0000256" key="2">
    <source>
        <dbReference type="ARBA" id="ARBA00008429"/>
    </source>
</evidence>
<dbReference type="GO" id="GO:0043905">
    <property type="term" value="F:L-seryl-tRNA(Thr) hydrolase activity"/>
    <property type="evidence" value="ECO:0007669"/>
    <property type="project" value="EnsemblFungi"/>
</dbReference>
<dbReference type="GO" id="GO:0002196">
    <property type="term" value="F:Ser-tRNA(Ala) deacylase activity"/>
    <property type="evidence" value="ECO:0007669"/>
    <property type="project" value="EnsemblFungi"/>
</dbReference>
<evidence type="ECO:0000313" key="7">
    <source>
        <dbReference type="Proteomes" id="UP000242875"/>
    </source>
</evidence>
<name>A0A261XUX8_9FUNG</name>
<dbReference type="InterPro" id="IPR009000">
    <property type="entry name" value="Transl_B-barrel_sf"/>
</dbReference>
<evidence type="ECO:0000313" key="6">
    <source>
        <dbReference type="EMBL" id="OZJ02161.1"/>
    </source>
</evidence>
<reference evidence="6 7" key="1">
    <citation type="journal article" date="2017" name="Mycologia">
        <title>Bifiguratus adelaidae, gen. et sp. nov., a new member of Mucoromycotina in endophytic and soil-dwelling habitats.</title>
        <authorList>
            <person name="Torres-Cruz T.J."/>
            <person name="Billingsley Tobias T.L."/>
            <person name="Almatruk M."/>
            <person name="Hesse C."/>
            <person name="Kuske C.R."/>
            <person name="Desiro A."/>
            <person name="Benucci G.M."/>
            <person name="Bonito G."/>
            <person name="Stajich J.E."/>
            <person name="Dunlap C."/>
            <person name="Arnold A.E."/>
            <person name="Porras-Alfaro A."/>
        </authorList>
    </citation>
    <scope>NUCLEOTIDE SEQUENCE [LARGE SCALE GENOMIC DNA]</scope>
    <source>
        <strain evidence="6 7">AZ0501</strain>
    </source>
</reference>
<dbReference type="SUPFAM" id="SSF50447">
    <property type="entry name" value="Translation proteins"/>
    <property type="match status" value="1"/>
</dbReference>
<dbReference type="Gene3D" id="2.40.30.130">
    <property type="match status" value="1"/>
</dbReference>
<dbReference type="PANTHER" id="PTHR43462:SF1">
    <property type="entry name" value="ALANYL-TRNA EDITING PROTEIN AARSD1"/>
    <property type="match status" value="1"/>
</dbReference>
<sequence>MVPALDASPDQVLVGGLACQRDGYARSLETTCLACTPLDHHYEVWLKDTVLFPEGGGQPSDQGTLNGSIKVLAVERRGVHHVHLCDGPVEVNSTVTMTVDWERRWDHMQQHTGQHLLSAILEQPPYNWETVSWNMGQNKSYVELTPKDKAWPDKQTLAEVEKVCNDHIISGLAISVTTSQDRPNTLPEDYHGNIIRTVTIDGVDANPCCGTHMRTTSDLQCIKLLHTEKVRGKNLRLFFVVGRRAQDLLTSLYDVSRELTGILSGPPETFVDSVTRIQKEQRASFKLASTLYKEIAGYVSKDLEDRLKTERVIVYAREADMPFINTISMQLSNKLQPDQVVVLASLDKATGNDNNGAMIMLGPSDRTAAIAKALESVFTSIKGGGKQRWQGKWSGAWKEKDVLAAITEP</sequence>
<dbReference type="GO" id="GO:0046872">
    <property type="term" value="F:metal ion binding"/>
    <property type="evidence" value="ECO:0007669"/>
    <property type="project" value="UniProtKB-KW"/>
</dbReference>
<dbReference type="GO" id="GO:0005524">
    <property type="term" value="F:ATP binding"/>
    <property type="evidence" value="ECO:0007669"/>
    <property type="project" value="InterPro"/>
</dbReference>
<proteinExistence type="inferred from homology"/>